<comment type="caution">
    <text evidence="1">The sequence shown here is derived from an EMBL/GenBank/DDBJ whole genome shotgun (WGS) entry which is preliminary data.</text>
</comment>
<feature type="non-terminal residue" evidence="1">
    <location>
        <position position="52"/>
    </location>
</feature>
<organism evidence="1">
    <name type="scientific">Streptomyces sp. SID7499</name>
    <dbReference type="NCBI Taxonomy" id="2706086"/>
    <lineage>
        <taxon>Bacteria</taxon>
        <taxon>Bacillati</taxon>
        <taxon>Actinomycetota</taxon>
        <taxon>Actinomycetes</taxon>
        <taxon>Kitasatosporales</taxon>
        <taxon>Streptomycetaceae</taxon>
        <taxon>Streptomyces</taxon>
    </lineage>
</organism>
<gene>
    <name evidence="1" type="ORF">G3M58_65930</name>
</gene>
<protein>
    <submittedName>
        <fullName evidence="1">Iron-enterobactin ABC transporter permease</fullName>
    </submittedName>
</protein>
<accession>A0A6G3XJ44</accession>
<name>A0A6G3XJ44_9ACTN</name>
<evidence type="ECO:0000313" key="1">
    <source>
        <dbReference type="EMBL" id="NEE17693.1"/>
    </source>
</evidence>
<proteinExistence type="predicted"/>
<reference evidence="1" key="1">
    <citation type="submission" date="2020-01" db="EMBL/GenBank/DDBJ databases">
        <title>Insect and environment-associated Actinomycetes.</title>
        <authorList>
            <person name="Currrie C."/>
            <person name="Chevrette M."/>
            <person name="Carlson C."/>
            <person name="Stubbendieck R."/>
            <person name="Wendt-Pienkowski E."/>
        </authorList>
    </citation>
    <scope>NUCLEOTIDE SEQUENCE</scope>
    <source>
        <strain evidence="1">SID7499</strain>
    </source>
</reference>
<dbReference type="EMBL" id="JAAGMN010006838">
    <property type="protein sequence ID" value="NEE17693.1"/>
    <property type="molecule type" value="Genomic_DNA"/>
</dbReference>
<sequence length="52" mass="5626">MSPSPVPVRPHPATVDFGRPTLVTRGPRWSLRLDVRTAVSCAVFLLLTLAAV</sequence>
<dbReference type="AlphaFoldDB" id="A0A6G3XJ44"/>